<dbReference type="FunFam" id="3.40.50.150:FF:000247">
    <property type="entry name" value="tRNA (adenine(58)-N(1))-methyltransferase catalytic subunit TRM61"/>
    <property type="match status" value="1"/>
</dbReference>
<dbReference type="GO" id="GO:0030488">
    <property type="term" value="P:tRNA methylation"/>
    <property type="evidence" value="ECO:0007669"/>
    <property type="project" value="InterPro"/>
</dbReference>
<dbReference type="PANTHER" id="PTHR12133:SF2">
    <property type="entry name" value="TRNA (ADENINE(58)-N(1))-METHYLTRANSFERASE CATALYTIC SUBUNIT TRMT61A"/>
    <property type="match status" value="1"/>
</dbReference>
<dbReference type="PROSITE" id="PS51620">
    <property type="entry name" value="SAM_TRM61"/>
    <property type="match status" value="1"/>
</dbReference>
<dbReference type="PANTHER" id="PTHR12133">
    <property type="entry name" value="TRNA (ADENINE(58)-N(1))-METHYLTRANSFERASE"/>
    <property type="match status" value="1"/>
</dbReference>
<evidence type="ECO:0000256" key="7">
    <source>
        <dbReference type="ARBA" id="ARBA00022694"/>
    </source>
</evidence>
<dbReference type="OrthoDB" id="1925287at2759"/>
<dbReference type="EMBL" id="ML014161">
    <property type="protein sequence ID" value="RKP01787.1"/>
    <property type="molecule type" value="Genomic_DNA"/>
</dbReference>
<dbReference type="InterPro" id="IPR014816">
    <property type="entry name" value="tRNA_MeTrfase_Gcd14"/>
</dbReference>
<dbReference type="STRING" id="1555241.A0A4P9X8Y2"/>
<protein>
    <recommendedName>
        <fullName evidence="3">tRNA (adenine(58)-N(1))-methyltransferase catalytic subunit TRM61</fullName>
        <ecNumber evidence="2">2.1.1.220</ecNumber>
    </recommendedName>
    <alternativeName>
        <fullName evidence="9">tRNA(m1A58)-methyltransferase subunit TRM61</fullName>
    </alternativeName>
</protein>
<gene>
    <name evidence="12" type="ORF">CAUPRSCDRAFT_6740</name>
    <name evidence="13" type="ORF">CXG81DRAFT_11558</name>
</gene>
<evidence type="ECO:0000256" key="10">
    <source>
        <dbReference type="PIRSR" id="PIRSR017269-1"/>
    </source>
</evidence>
<dbReference type="GO" id="GO:0160107">
    <property type="term" value="F:tRNA (adenine(58)-N1)-methyltransferase activity"/>
    <property type="evidence" value="ECO:0007669"/>
    <property type="project" value="UniProtKB-EC"/>
</dbReference>
<evidence type="ECO:0000313" key="13">
    <source>
        <dbReference type="EMBL" id="RKP01787.1"/>
    </source>
</evidence>
<feature type="binding site" evidence="10">
    <location>
        <position position="136"/>
    </location>
    <ligand>
        <name>S-adenosyl-L-methionine</name>
        <dbReference type="ChEBI" id="CHEBI:59789"/>
    </ligand>
</feature>
<evidence type="ECO:0000256" key="8">
    <source>
        <dbReference type="ARBA" id="ARBA00023242"/>
    </source>
</evidence>
<reference evidence="13" key="2">
    <citation type="submission" date="2018-04" db="EMBL/GenBank/DDBJ databases">
        <title>Leveraging single-cell genomics to expand the Fungal Tree of Life.</title>
        <authorList>
            <consortium name="DOE Joint Genome Institute"/>
            <person name="Ahrendt S.R."/>
            <person name="Quandt C.A."/>
            <person name="Ciobanu D."/>
            <person name="Clum A."/>
            <person name="Salamov A."/>
            <person name="Andreopoulos B."/>
            <person name="Cheng J.-F."/>
            <person name="Woyke T."/>
            <person name="Pelin A."/>
            <person name="Henrissat B."/>
            <person name="Benny G.L."/>
            <person name="Smith M.E."/>
            <person name="James T.Y."/>
            <person name="Grigoriev I.V."/>
        </authorList>
    </citation>
    <scope>NUCLEOTIDE SEQUENCE</scope>
    <source>
        <strain evidence="13">ATCC 52028</strain>
    </source>
</reference>
<dbReference type="SUPFAM" id="SSF53335">
    <property type="entry name" value="S-adenosyl-L-methionine-dependent methyltransferases"/>
    <property type="match status" value="1"/>
</dbReference>
<comment type="subcellular location">
    <subcellularLocation>
        <location evidence="1">Nucleus</location>
    </subcellularLocation>
</comment>
<dbReference type="EMBL" id="ML009330">
    <property type="protein sequence ID" value="RKO97281.1"/>
    <property type="molecule type" value="Genomic_DNA"/>
</dbReference>
<keyword evidence="15" id="KW-1185">Reference proteome</keyword>
<dbReference type="InterPro" id="IPR049470">
    <property type="entry name" value="TRM61_C"/>
</dbReference>
<evidence type="ECO:0000256" key="5">
    <source>
        <dbReference type="ARBA" id="ARBA00022679"/>
    </source>
</evidence>
<dbReference type="InterPro" id="IPR029063">
    <property type="entry name" value="SAM-dependent_MTases_sf"/>
</dbReference>
<dbReference type="Proteomes" id="UP000274922">
    <property type="component" value="Unassembled WGS sequence"/>
</dbReference>
<evidence type="ECO:0000313" key="15">
    <source>
        <dbReference type="Proteomes" id="UP000274922"/>
    </source>
</evidence>
<dbReference type="GO" id="GO:0031515">
    <property type="term" value="C:tRNA (m1A) methyltransferase complex"/>
    <property type="evidence" value="ECO:0007669"/>
    <property type="project" value="InterPro"/>
</dbReference>
<proteinExistence type="predicted"/>
<dbReference type="PIRSF" id="PIRSF017269">
    <property type="entry name" value="GCD14"/>
    <property type="match status" value="1"/>
</dbReference>
<dbReference type="EC" id="2.1.1.220" evidence="2"/>
<evidence type="ECO:0000313" key="14">
    <source>
        <dbReference type="Proteomes" id="UP000268535"/>
    </source>
</evidence>
<reference evidence="12" key="3">
    <citation type="submission" date="2018-08" db="EMBL/GenBank/DDBJ databases">
        <title>Leveraging single-cell genomics to expand the Fungal Tree of Life.</title>
        <authorList>
            <consortium name="DOE Joint Genome Institute"/>
            <person name="Ahrendt S.R."/>
            <person name="Quandt C.A."/>
            <person name="Ciobanu D."/>
            <person name="Clum A."/>
            <person name="Salamov A."/>
            <person name="Andreopoulos B."/>
            <person name="Cheng J.-F."/>
            <person name="Woyke T."/>
            <person name="Pelin A."/>
            <person name="Henrissat B."/>
            <person name="Reynolds N."/>
            <person name="Benny G.L."/>
            <person name="Smith M.E."/>
            <person name="James T.Y."/>
            <person name="Grigoriev I.V."/>
        </authorList>
    </citation>
    <scope>NUCLEOTIDE SEQUENCE</scope>
    <source>
        <strain evidence="12">ATCC 52028</strain>
    </source>
</reference>
<dbReference type="AlphaFoldDB" id="A0A4P9X8Y2"/>
<keyword evidence="5 12" id="KW-0808">Transferase</keyword>
<dbReference type="Gene3D" id="3.10.330.20">
    <property type="match status" value="1"/>
</dbReference>
<organism evidence="13 15">
    <name type="scientific">Caulochytrium protostelioides</name>
    <dbReference type="NCBI Taxonomy" id="1555241"/>
    <lineage>
        <taxon>Eukaryota</taxon>
        <taxon>Fungi</taxon>
        <taxon>Fungi incertae sedis</taxon>
        <taxon>Chytridiomycota</taxon>
        <taxon>Chytridiomycota incertae sedis</taxon>
        <taxon>Chytridiomycetes</taxon>
        <taxon>Caulochytriales</taxon>
        <taxon>Caulochytriaceae</taxon>
        <taxon>Caulochytrium</taxon>
    </lineage>
</organism>
<evidence type="ECO:0000256" key="3">
    <source>
        <dbReference type="ARBA" id="ARBA00015963"/>
    </source>
</evidence>
<dbReference type="Pfam" id="PF08704">
    <property type="entry name" value="GCD14"/>
    <property type="match status" value="1"/>
</dbReference>
<evidence type="ECO:0000259" key="11">
    <source>
        <dbReference type="Pfam" id="PF08704"/>
    </source>
</evidence>
<keyword evidence="6 10" id="KW-0949">S-adenosyl-L-methionine</keyword>
<accession>A0A4P9X8Y2</accession>
<dbReference type="Proteomes" id="UP000268535">
    <property type="component" value="Unassembled WGS sequence"/>
</dbReference>
<feature type="domain" description="tRNA (adenine(58)-N(1))-methyltransferase catalytic subunit TRM61 C-terminal" evidence="11">
    <location>
        <begin position="65"/>
        <end position="244"/>
    </location>
</feature>
<evidence type="ECO:0000256" key="1">
    <source>
        <dbReference type="ARBA" id="ARBA00004123"/>
    </source>
</evidence>
<evidence type="ECO:0000256" key="2">
    <source>
        <dbReference type="ARBA" id="ARBA00012796"/>
    </source>
</evidence>
<name>A0A4P9X8Y2_9FUNG</name>
<evidence type="ECO:0000256" key="4">
    <source>
        <dbReference type="ARBA" id="ARBA00022603"/>
    </source>
</evidence>
<evidence type="ECO:0000256" key="9">
    <source>
        <dbReference type="ARBA" id="ARBA00033309"/>
    </source>
</evidence>
<reference evidence="14 15" key="1">
    <citation type="journal article" date="2018" name="Nat. Microbiol.">
        <title>Leveraging single-cell genomics to expand the fungal tree of life.</title>
        <authorList>
            <person name="Ahrendt S.R."/>
            <person name="Quandt C.A."/>
            <person name="Ciobanu D."/>
            <person name="Clum A."/>
            <person name="Salamov A."/>
            <person name="Andreopoulos B."/>
            <person name="Cheng J.F."/>
            <person name="Woyke T."/>
            <person name="Pelin A."/>
            <person name="Henrissat B."/>
            <person name="Reynolds N.K."/>
            <person name="Benny G.L."/>
            <person name="Smith M.E."/>
            <person name="James T.Y."/>
            <person name="Grigoriev I.V."/>
        </authorList>
    </citation>
    <scope>NUCLEOTIDE SEQUENCE [LARGE SCALE GENOMIC DNA]</scope>
    <source>
        <strain evidence="14 15">ATCC 52028</strain>
    </source>
</reference>
<keyword evidence="4 12" id="KW-0489">Methyltransferase</keyword>
<sequence>MSFLAHGARVAKAGDLAILYMSPTNLAPIVLADGGIIHNRFGRFYHTQFLGQAYGSRIRSSDNLGFVYLLAPTPELWTLALPHRTQILYNTDISFITSQLELKPGSVVIETGTGSGSFTHALARTVAPHGHVYTYEYHSERQKKAQIEFEQHGLRHVVTSTHADAYLDGFHVKAQADAVFLDLPAPWDAVSHAVAALNPARVTRLCSFSPCIEQIIQTVAALEAHGFAQIRMFEVLVREYEVRHV</sequence>
<keyword evidence="7" id="KW-0819">tRNA processing</keyword>
<dbReference type="Gene3D" id="3.40.50.150">
    <property type="entry name" value="Vaccinia Virus protein VP39"/>
    <property type="match status" value="1"/>
</dbReference>
<feature type="non-terminal residue" evidence="13">
    <location>
        <position position="245"/>
    </location>
</feature>
<keyword evidence="8" id="KW-0539">Nucleus</keyword>
<dbReference type="CDD" id="cd02440">
    <property type="entry name" value="AdoMet_MTases"/>
    <property type="match status" value="1"/>
</dbReference>
<evidence type="ECO:0000256" key="6">
    <source>
        <dbReference type="ARBA" id="ARBA00022691"/>
    </source>
</evidence>
<dbReference type="GO" id="GO:0005634">
    <property type="term" value="C:nucleus"/>
    <property type="evidence" value="ECO:0007669"/>
    <property type="project" value="UniProtKB-SubCell"/>
</dbReference>
<evidence type="ECO:0000313" key="12">
    <source>
        <dbReference type="EMBL" id="RKO97281.1"/>
    </source>
</evidence>
<feature type="binding site" evidence="10">
    <location>
        <position position="182"/>
    </location>
    <ligand>
        <name>S-adenosyl-L-methionine</name>
        <dbReference type="ChEBI" id="CHEBI:59789"/>
    </ligand>
</feature>